<organism evidence="17">
    <name type="scientific">Littorina littorea</name>
    <name type="common">Common periwinkle</name>
    <dbReference type="NCBI Taxonomy" id="31216"/>
    <lineage>
        <taxon>Eukaryota</taxon>
        <taxon>Metazoa</taxon>
        <taxon>Spiralia</taxon>
        <taxon>Lophotrochozoa</taxon>
        <taxon>Mollusca</taxon>
        <taxon>Gastropoda</taxon>
        <taxon>Caenogastropoda</taxon>
        <taxon>Littorinimorpha</taxon>
        <taxon>Littorinoidea</taxon>
        <taxon>Littorinidae</taxon>
        <taxon>Littorina</taxon>
    </lineage>
</organism>
<dbReference type="AlphaFoldDB" id="A0A2P1L4B7"/>
<feature type="repeat" description="FG-GAP" evidence="12">
    <location>
        <begin position="299"/>
        <end position="358"/>
    </location>
</feature>
<dbReference type="InterPro" id="IPR028994">
    <property type="entry name" value="Integrin_alpha_N"/>
</dbReference>
<dbReference type="EMBL" id="MG596898">
    <property type="protein sequence ID" value="AVP12653.1"/>
    <property type="molecule type" value="mRNA"/>
</dbReference>
<proteinExistence type="evidence at transcript level"/>
<comment type="subcellular location">
    <subcellularLocation>
        <location evidence="1 13">Membrane</location>
        <topology evidence="1 13">Single-pass type I membrane protein</topology>
    </subcellularLocation>
</comment>
<dbReference type="InterPro" id="IPR048286">
    <property type="entry name" value="Integrin_alpha_Ig-like_3"/>
</dbReference>
<feature type="domain" description="Integrin alpha second immunoglobulin-like" evidence="15">
    <location>
        <begin position="654"/>
        <end position="792"/>
    </location>
</feature>
<evidence type="ECO:0000256" key="6">
    <source>
        <dbReference type="ARBA" id="ARBA00022889"/>
    </source>
</evidence>
<dbReference type="InterPro" id="IPR013519">
    <property type="entry name" value="Int_alpha_beta-p"/>
</dbReference>
<dbReference type="Gene3D" id="1.20.5.930">
    <property type="entry name" value="Bicelle-embedded integrin alpha(iib) transmembrane segment"/>
    <property type="match status" value="1"/>
</dbReference>
<evidence type="ECO:0000259" key="15">
    <source>
        <dbReference type="Pfam" id="PF20805"/>
    </source>
</evidence>
<evidence type="ECO:0000256" key="11">
    <source>
        <dbReference type="ARBA" id="ARBA00023180"/>
    </source>
</evidence>
<keyword evidence="4" id="KW-0732">Signal</keyword>
<keyword evidence="7 13" id="KW-1133">Transmembrane helix</keyword>
<dbReference type="InterPro" id="IPR013517">
    <property type="entry name" value="FG-GAP"/>
</dbReference>
<accession>A0A2P1L4B7</accession>
<dbReference type="InterPro" id="IPR018184">
    <property type="entry name" value="Integrin_alpha_C_CS"/>
</dbReference>
<dbReference type="GO" id="GO:0007160">
    <property type="term" value="P:cell-matrix adhesion"/>
    <property type="evidence" value="ECO:0007669"/>
    <property type="project" value="TreeGrafter"/>
</dbReference>
<evidence type="ECO:0000256" key="5">
    <source>
        <dbReference type="ARBA" id="ARBA00022737"/>
    </source>
</evidence>
<reference evidence="17" key="1">
    <citation type="journal article" date="2018" name="Dev. Comp. Immunol.">
        <title>Immune repertoire in the transcriptome of Littorina littorea reveals new trends in lophotrochozoan proto-complement evolution.</title>
        <authorList>
            <person name="Gorbushin A.M."/>
        </authorList>
    </citation>
    <scope>NUCLEOTIDE SEQUENCE</scope>
</reference>
<feature type="repeat" description="FG-GAP" evidence="12">
    <location>
        <begin position="431"/>
        <end position="495"/>
    </location>
</feature>
<keyword evidence="9 13" id="KW-0472">Membrane</keyword>
<evidence type="ECO:0000256" key="9">
    <source>
        <dbReference type="ARBA" id="ARBA00023136"/>
    </source>
</evidence>
<feature type="transmembrane region" description="Helical" evidence="13">
    <location>
        <begin position="1037"/>
        <end position="1059"/>
    </location>
</feature>
<keyword evidence="10 13" id="KW-0675">Receptor</keyword>
<keyword evidence="6 13" id="KW-0130">Cell adhesion</keyword>
<dbReference type="Pfam" id="PF00357">
    <property type="entry name" value="Integrin_alpha"/>
    <property type="match status" value="1"/>
</dbReference>
<dbReference type="Pfam" id="PF20805">
    <property type="entry name" value="Integrin_A_Ig_2"/>
    <property type="match status" value="1"/>
</dbReference>
<dbReference type="GO" id="GO:0005178">
    <property type="term" value="F:integrin binding"/>
    <property type="evidence" value="ECO:0007669"/>
    <property type="project" value="TreeGrafter"/>
</dbReference>
<dbReference type="PANTHER" id="PTHR23220">
    <property type="entry name" value="INTEGRIN ALPHA"/>
    <property type="match status" value="1"/>
</dbReference>
<evidence type="ECO:0000256" key="3">
    <source>
        <dbReference type="ARBA" id="ARBA00022692"/>
    </source>
</evidence>
<feature type="repeat" description="FG-GAP" evidence="12">
    <location>
        <begin position="31"/>
        <end position="98"/>
    </location>
</feature>
<protein>
    <submittedName>
        <fullName evidence="17">Integrin alpha 4</fullName>
    </submittedName>
</protein>
<sequence>MADQETRLRTGRCLAFVVVISVCYGFNLDPRFSVTKKGPADGYFGYSVTEHQIVDEGDGSVKENLLLVGAPRQKVTVATKTVGGAIYKCDAQSTREDDCIQLTTEPFNIPPADFEVMEDGWLGIALHSYGKGGQVVTCAHRYIQENAGLGICYTLLQTLDYSEKWIPCMGKSHTNYLEDFGLCQAGLSAKVGPHESMVMGAPGSIFWRGVVFQANISDELGAVSGPFNSPIPVNPSEEGADTMQLPPTDKYSYLGYSVEIGSFDGSGNLYFVSGAPRAYETGEVVFFRKLPRNQVLHYEPQQKLKGQKDFAGFGSTLLAVDLNNDKFDDLIVGAPYFYEKGRGGAIYIYYGSKNMIDSNTDSKVILSRKMSDADCEKLGCEHARFGMSLAKLGDVNNDGFQDFAVGAPYEGRGTVYIYHGSKDGVSDMYAQRITADDMPDGDQFKSFGYSLSGGLDLDANGYPDLLVGSYESGAVSLLRTRAIIRLKAEIKVIPNMIDLAADALCQVDSELRRCVELEICLTFTADPKESFTSRPIIQYAVEAERTRSFARLEMVKSQDASKKVVEGSMELFRQGTGRIQCVKQLAYLKDVFADKLNPMELSVKFYQNEAAFSRPNPGEPLPDINRYPILSTEGTAAGAEANTVSTYVDFVKECGADNKCYSNLQFEVKLDAKNEGGRYVLRDGEYSRVDISFTVTNLGEAAYLTMVYIKKPPKLDYQGVGGKGQDGVDVKCLPQEGDDTLIYCNDIGNPLKQGSSVTFTLKLNNRIQSSEQLMNITTWVNTSSTEQTPENDKQVFPFMVIREADLVLSVNVRPDDQILCSGDPRGASAMKTERDIGPAVNHSFIVTNRGPSDVLRSVLVIEWPHEVSDGKFLLYLMQAPIVEKGDATCYVAETDTVNPLGIASSVPVTVDRFEPLEPGPSRGKRQAQSEARVKRAQGGLEVLGCKQNTARCRRITCRLGNLQGGLGYVKITLRARLWESTLLQDYKKAGDVQISSYGYLQIDPDLRMQQDTSNDRIEAVTYAVPDFKESGAGAVEWWWILLAVLGGILLLVLIIFCLYKIGFFKRKRPEEMQMYQAEKKHNKMLDDTEEDGV</sequence>
<dbReference type="PANTHER" id="PTHR23220:SF122">
    <property type="entry name" value="INTEGRIN ALPHA-PS1"/>
    <property type="match status" value="1"/>
</dbReference>
<evidence type="ECO:0000256" key="4">
    <source>
        <dbReference type="ARBA" id="ARBA00022729"/>
    </source>
</evidence>
<feature type="repeat" description="FG-GAP" evidence="12">
    <location>
        <begin position="371"/>
        <end position="427"/>
    </location>
</feature>
<dbReference type="Pfam" id="PF08441">
    <property type="entry name" value="Integrin_A_Ig_1"/>
    <property type="match status" value="1"/>
</dbReference>
<keyword evidence="11" id="KW-0325">Glycoprotein</keyword>
<dbReference type="InterPro" id="IPR048285">
    <property type="entry name" value="Integrin_alpha_Ig-like_2"/>
</dbReference>
<dbReference type="SUPFAM" id="SSF69318">
    <property type="entry name" value="Integrin alpha N-terminal domain"/>
    <property type="match status" value="1"/>
</dbReference>
<evidence type="ECO:0000256" key="12">
    <source>
        <dbReference type="PROSITE-ProRule" id="PRU00803"/>
    </source>
</evidence>
<dbReference type="Gene3D" id="2.60.40.1460">
    <property type="entry name" value="Integrin domains. Chain A, domain 2"/>
    <property type="match status" value="1"/>
</dbReference>
<dbReference type="GO" id="GO:0098609">
    <property type="term" value="P:cell-cell adhesion"/>
    <property type="evidence" value="ECO:0007669"/>
    <property type="project" value="TreeGrafter"/>
</dbReference>
<name>A0A2P1L4B7_LITLI</name>
<dbReference type="SUPFAM" id="SSF69179">
    <property type="entry name" value="Integrin domains"/>
    <property type="match status" value="3"/>
</dbReference>
<feature type="domain" description="Integrin alpha first immunoglubulin-like" evidence="14">
    <location>
        <begin position="480"/>
        <end position="634"/>
    </location>
</feature>
<dbReference type="GO" id="GO:0007229">
    <property type="term" value="P:integrin-mediated signaling pathway"/>
    <property type="evidence" value="ECO:0007669"/>
    <property type="project" value="UniProtKB-KW"/>
</dbReference>
<dbReference type="InterPro" id="IPR013649">
    <property type="entry name" value="Integrin_alpha_Ig-like_1"/>
</dbReference>
<feature type="domain" description="Integrin alpha third immunoglobulin-like" evidence="16">
    <location>
        <begin position="808"/>
        <end position="1005"/>
    </location>
</feature>
<evidence type="ECO:0000256" key="13">
    <source>
        <dbReference type="RuleBase" id="RU003762"/>
    </source>
</evidence>
<dbReference type="InterPro" id="IPR000413">
    <property type="entry name" value="Integrin_alpha"/>
</dbReference>
<dbReference type="GO" id="GO:0033627">
    <property type="term" value="P:cell adhesion mediated by integrin"/>
    <property type="evidence" value="ECO:0007669"/>
    <property type="project" value="TreeGrafter"/>
</dbReference>
<dbReference type="Gene3D" id="2.60.40.1510">
    <property type="entry name" value="ntegrin, alpha v. Chain A, domain 3"/>
    <property type="match status" value="1"/>
</dbReference>
<keyword evidence="3 13" id="KW-0812">Transmembrane</keyword>
<dbReference type="PRINTS" id="PR01185">
    <property type="entry name" value="INTEGRINA"/>
</dbReference>
<dbReference type="Pfam" id="PF20806">
    <property type="entry name" value="Integrin_A_Ig_3"/>
    <property type="match status" value="1"/>
</dbReference>
<evidence type="ECO:0000313" key="17">
    <source>
        <dbReference type="EMBL" id="AVP12653.1"/>
    </source>
</evidence>
<dbReference type="Gene3D" id="2.130.10.130">
    <property type="entry name" value="Integrin alpha, N-terminal"/>
    <property type="match status" value="1"/>
</dbReference>
<dbReference type="GO" id="GO:0009897">
    <property type="term" value="C:external side of plasma membrane"/>
    <property type="evidence" value="ECO:0007669"/>
    <property type="project" value="TreeGrafter"/>
</dbReference>
<dbReference type="PROSITE" id="PS00242">
    <property type="entry name" value="INTEGRIN_ALPHA"/>
    <property type="match status" value="1"/>
</dbReference>
<dbReference type="GO" id="GO:0008305">
    <property type="term" value="C:integrin complex"/>
    <property type="evidence" value="ECO:0007669"/>
    <property type="project" value="InterPro"/>
</dbReference>
<dbReference type="Gene3D" id="2.60.40.1530">
    <property type="entry name" value="ntegrin, alpha v. Chain A, domain 4"/>
    <property type="match status" value="1"/>
</dbReference>
<comment type="similarity">
    <text evidence="2 13">Belongs to the integrin alpha chain family.</text>
</comment>
<evidence type="ECO:0000259" key="16">
    <source>
        <dbReference type="Pfam" id="PF20806"/>
    </source>
</evidence>
<keyword evidence="5" id="KW-0677">Repeat</keyword>
<evidence type="ECO:0000259" key="14">
    <source>
        <dbReference type="Pfam" id="PF08441"/>
    </source>
</evidence>
<keyword evidence="8 13" id="KW-0401">Integrin</keyword>
<evidence type="ECO:0000256" key="7">
    <source>
        <dbReference type="ARBA" id="ARBA00022989"/>
    </source>
</evidence>
<dbReference type="InterPro" id="IPR032695">
    <property type="entry name" value="Integrin_dom_sf"/>
</dbReference>
<dbReference type="Pfam" id="PF01839">
    <property type="entry name" value="FG-GAP"/>
    <property type="match status" value="3"/>
</dbReference>
<evidence type="ECO:0000256" key="1">
    <source>
        <dbReference type="ARBA" id="ARBA00004479"/>
    </source>
</evidence>
<evidence type="ECO:0000256" key="8">
    <source>
        <dbReference type="ARBA" id="ARBA00023037"/>
    </source>
</evidence>
<evidence type="ECO:0000256" key="10">
    <source>
        <dbReference type="ARBA" id="ARBA00023170"/>
    </source>
</evidence>
<evidence type="ECO:0000256" key="2">
    <source>
        <dbReference type="ARBA" id="ARBA00008054"/>
    </source>
</evidence>
<dbReference type="PROSITE" id="PS51470">
    <property type="entry name" value="FG_GAP"/>
    <property type="match status" value="4"/>
</dbReference>
<dbReference type="SMART" id="SM00191">
    <property type="entry name" value="Int_alpha"/>
    <property type="match status" value="5"/>
</dbReference>